<feature type="region of interest" description="Disordered" evidence="10">
    <location>
        <begin position="33"/>
        <end position="52"/>
    </location>
</feature>
<feature type="compositionally biased region" description="Basic and acidic residues" evidence="10">
    <location>
        <begin position="604"/>
        <end position="614"/>
    </location>
</feature>
<dbReference type="InterPro" id="IPR006576">
    <property type="entry name" value="BRK_domain"/>
</dbReference>
<feature type="compositionally biased region" description="Polar residues" evidence="10">
    <location>
        <begin position="2509"/>
        <end position="2522"/>
    </location>
</feature>
<organism evidence="13 14">
    <name type="scientific">Paralvinella palmiformis</name>
    <dbReference type="NCBI Taxonomy" id="53620"/>
    <lineage>
        <taxon>Eukaryota</taxon>
        <taxon>Metazoa</taxon>
        <taxon>Spiralia</taxon>
        <taxon>Lophotrochozoa</taxon>
        <taxon>Annelida</taxon>
        <taxon>Polychaeta</taxon>
        <taxon>Sedentaria</taxon>
        <taxon>Canalipalpata</taxon>
        <taxon>Terebellida</taxon>
        <taxon>Terebelliformia</taxon>
        <taxon>Alvinellidae</taxon>
        <taxon>Paralvinella</taxon>
    </lineage>
</organism>
<keyword evidence="7" id="KW-0539">Nucleus</keyword>
<feature type="compositionally biased region" description="Low complexity" evidence="10">
    <location>
        <begin position="1410"/>
        <end position="1424"/>
    </location>
</feature>
<feature type="region of interest" description="Disordered" evidence="10">
    <location>
        <begin position="2658"/>
        <end position="2710"/>
    </location>
</feature>
<feature type="compositionally biased region" description="Basic and acidic residues" evidence="10">
    <location>
        <begin position="791"/>
        <end position="802"/>
    </location>
</feature>
<dbReference type="InterPro" id="IPR013083">
    <property type="entry name" value="Znf_RING/FYVE/PHD"/>
</dbReference>
<feature type="compositionally biased region" description="Polar residues" evidence="10">
    <location>
        <begin position="1975"/>
        <end position="1997"/>
    </location>
</feature>
<feature type="region of interest" description="Disordered" evidence="10">
    <location>
        <begin position="1020"/>
        <end position="1102"/>
    </location>
</feature>
<dbReference type="InterPro" id="IPR019786">
    <property type="entry name" value="Zinc_finger_PHD-type_CS"/>
</dbReference>
<evidence type="ECO:0000313" key="14">
    <source>
        <dbReference type="Proteomes" id="UP001208570"/>
    </source>
</evidence>
<dbReference type="InterPro" id="IPR001965">
    <property type="entry name" value="Znf_PHD"/>
</dbReference>
<evidence type="ECO:0000313" key="13">
    <source>
        <dbReference type="EMBL" id="KAK2165768.1"/>
    </source>
</evidence>
<feature type="domain" description="PHD-type" evidence="11">
    <location>
        <begin position="682"/>
        <end position="736"/>
    </location>
</feature>
<feature type="compositionally biased region" description="Basic and acidic residues" evidence="10">
    <location>
        <begin position="497"/>
        <end position="507"/>
    </location>
</feature>
<dbReference type="PANTHER" id="PTHR11477:SF51">
    <property type="entry name" value="PROTEIN PARTNER OF SNF, ISOFORM B"/>
    <property type="match status" value="1"/>
</dbReference>
<dbReference type="Pfam" id="PF00628">
    <property type="entry name" value="PHD"/>
    <property type="match status" value="1"/>
</dbReference>
<evidence type="ECO:0000256" key="7">
    <source>
        <dbReference type="ARBA" id="ARBA00023242"/>
    </source>
</evidence>
<name>A0AAD9K6A5_9ANNE</name>
<feature type="compositionally biased region" description="Basic and acidic residues" evidence="10">
    <location>
        <begin position="2793"/>
        <end position="2805"/>
    </location>
</feature>
<reference evidence="13" key="1">
    <citation type="journal article" date="2023" name="Mol. Biol. Evol.">
        <title>Third-Generation Sequencing Reveals the Adaptive Role of the Epigenome in Three Deep-Sea Polychaetes.</title>
        <authorList>
            <person name="Perez M."/>
            <person name="Aroh O."/>
            <person name="Sun Y."/>
            <person name="Lan Y."/>
            <person name="Juniper S.K."/>
            <person name="Young C.R."/>
            <person name="Angers B."/>
            <person name="Qian P.Y."/>
        </authorList>
    </citation>
    <scope>NUCLEOTIDE SEQUENCE</scope>
    <source>
        <strain evidence="13">P08H-3</strain>
    </source>
</reference>
<feature type="compositionally biased region" description="Basic and acidic residues" evidence="10">
    <location>
        <begin position="1029"/>
        <end position="1090"/>
    </location>
</feature>
<dbReference type="SMART" id="SM00510">
    <property type="entry name" value="TFS2M"/>
    <property type="match status" value="1"/>
</dbReference>
<feature type="domain" description="TFIIS central" evidence="12">
    <location>
        <begin position="1100"/>
        <end position="1220"/>
    </location>
</feature>
<feature type="compositionally biased region" description="Basic and acidic residues" evidence="10">
    <location>
        <begin position="2523"/>
        <end position="2538"/>
    </location>
</feature>
<evidence type="ECO:0000256" key="8">
    <source>
        <dbReference type="PROSITE-ProRule" id="PRU00146"/>
    </source>
</evidence>
<dbReference type="PANTHER" id="PTHR11477">
    <property type="entry name" value="TRANSCRIPTION FACTOR S-II ZINC FINGER DOMAIN-CONTAINING PROTEIN"/>
    <property type="match status" value="1"/>
</dbReference>
<feature type="region of interest" description="Disordered" evidence="10">
    <location>
        <begin position="1924"/>
        <end position="1947"/>
    </location>
</feature>
<dbReference type="GO" id="GO:0006351">
    <property type="term" value="P:DNA-templated transcription"/>
    <property type="evidence" value="ECO:0007669"/>
    <property type="project" value="InterPro"/>
</dbReference>
<keyword evidence="3 8" id="KW-0863">Zinc-finger</keyword>
<feature type="compositionally biased region" description="Basic and acidic residues" evidence="10">
    <location>
        <begin position="2551"/>
        <end position="2561"/>
    </location>
</feature>
<feature type="compositionally biased region" description="Basic residues" evidence="10">
    <location>
        <begin position="2245"/>
        <end position="2281"/>
    </location>
</feature>
<feature type="compositionally biased region" description="Basic and acidic residues" evidence="10">
    <location>
        <begin position="2972"/>
        <end position="2983"/>
    </location>
</feature>
<keyword evidence="4" id="KW-0862">Zinc</keyword>
<feature type="region of interest" description="Disordered" evidence="10">
    <location>
        <begin position="886"/>
        <end position="922"/>
    </location>
</feature>
<dbReference type="InterPro" id="IPR036575">
    <property type="entry name" value="TFIIS_cen_dom_sf"/>
</dbReference>
<protein>
    <recommendedName>
        <fullName evidence="15">Death-inducer obliterator 1</fullName>
    </recommendedName>
</protein>
<evidence type="ECO:0008006" key="15">
    <source>
        <dbReference type="Google" id="ProtNLM"/>
    </source>
</evidence>
<dbReference type="Pfam" id="PF07500">
    <property type="entry name" value="TFIIS_M"/>
    <property type="match status" value="1"/>
</dbReference>
<sequence>MNRSEGSLSPGPCSSSLLSSPPIVDQAISSLDVPLSSSTPSSHLLSSTIADGNTTTNKRIESLCDSEIPWNLDSTLEGKNPLSVISDEDMITLQSVLSSEEGKKILQETSLPAMENRNDSTPDFSNDSKNQGKAITVVTEPEVNIQLELDDETTSQILNEGIKESVLVDFVANFADHAYSAPLHAVGEPAAEVSDITPDLPQSSCLLEEQSGNNQLSPSSQERKAIRRSTRIQDQEQREMAEKIRLENLQAERVALGQDEEKTDSKKYNMRTKRPIRDDGRVDYTIRRTKKKDINNKGSDVLENEDDEREEEGTSGLMEGEISVGTKNIDTTQPRRSSRQPKKKPWLLELERERDSKGEDSGRETGKKTSRRETSASSDDLNSDQERTSDDGLASMNTSGRGGGKSPRDGGEFGLLLPAKRGRPSGRGRGRPRGKPRGRPCGSLNRKQLKNVESSSNTSENDDSRSPVKGKKKVHVGREFSDDSYVSRRGFKGKTKNQGEQKLDVKGKRAQLGPVSLSSDSESDVDTDVHNSQESGHSVKSIKQEMRPKQKNPKVSSDSSEDDLPLTMIKLLAPHKDNDTKDKQDVKQKIDLSPDSKVIQCKIKTKESPSDRKPILQSMYEYSTVNQTAVKQTESPRKKNQQRRKVRGHREDDGKDDNQDTENDQEHDDEDNSDGSEDDPNRLWCICNKPYNNRFMISCDNCKEWYHGSCVGITRKQGKEMAQKDEKWTCPVCQKAEVSLENIQLKAKPSQTAVDVQETKPEKTEIETASKVHDIASVGTDNELMIAVSDKEHNVEGSKIDQETSSGNNKDKTSVGAASTKLEKTDDLNEPMETTERNSNDHGKVKIKDEDNVHESKASGEQGDTWILRKKDSEKKLEVMQKKLKALKAKKDKKPEKSEHRLSRSLIKEGRKDRSKKSKVVSNVDHSAKVKCIRTGCSNEVMSGSVYCSEDCIAKYAEESLCILQQERERNYGSRSVEGNADRVVVMERKTSKIVTGPAAPTEKTLGIWLEKHPTYEVLLPEQHGNTSKKKEEKRKAEILRKDSERKRLAGSHIRERLSQERERERKERRHQERQDEAARKIEKKADDKSSPATSGPNPVRISVRKALKDYLSNRANDVDDIMLSNAEIKRVALDIEDNLHKLYGEVNSKYKHKFKHILVNIKDTKNKGLFRKILHGQINAHHLVRMSIEALASKEIAQWHEEDTQQDLDLLDMDDSPIKESSSTNPLVVSPTVTVTNTPQTTRRLDEKKTKLDTGLDFFSGFMFDTTAQHKNHLFDVNCKICTGKIPAPEEITKVPSTAKKVKFFSTAASSALAAQSSKTDDQLQVEEKSNSSALPPREETVTSVVTGYGDPQSPPGIPRKSDVDGSRKVTGDVPRSDSKTEHKDTAEMSRSGVSQPSVHQQQKDEEPTLTVPPTSSSTPLQVPIMSKQKLEPSLDPRLARSTYPHTTVAPDLALPKMKPRFPPSPPGVTSIWKGYLNAQDVSKFATAAYLISGTGDLLSEDLPETIAIMGRLPPENVYDYLSRLKGSHASNREICVLKLVPSLDDEKKAYIQLYNYLNGRNRCGVVGAMGRVIKDLYIVPLPSYSAVPAVLMPFDGPGLEFPRPHMLLCIVVKSKPKHCTSPKQSPKDVQSARTWMYAERPAGDVKGHQVQNTGSKTQSFITKPAVSSKRVDPRLLYSAQVAKSTPASSETPSSANVPTNVQSPDASSSSDEETDYSEVNINDPIVKQYAKVNSKKLEKEDKMEAYTPPEDDPYDPFSGYSDEPSQMPSTLVDSQVQMSKPAETPMVSQPAITTSGSSTPISTILDELTKSKAQSDMSATILTTLAATTVSRTVEEHRSLLIELNKKVEEQRQILEKQRLETLRSQESLKSGITVLPLTSTDTITSQSSHVDTKALLLESSVLHNEDVSSKLNIARRRLAQKSQSTLDRVTPPPTSEQPPVNTGLATLPPALQSLLVGSNLDHLKKIITNVTAQSQGKKLASSSQGSDQTNCQTQEVEDELEAALNDPGGLSVAVKKDIRSGQSAGEEQQKQTSVPDSSPPTQQQTTDDLVCNRTSAFGCHQDVIPGLGGDIDLAHAPLSNPLGILSVGSSINVNVKTEPAVLNWLRQVQKTESEKPQTADQSLIEGKGDPSHQTDNIKKQVRSDNHKQKRVGRNEQGGASHISVDEDLEEGEIREQPSNNDKNRTEKTTTDRILLESIPLPSGLPLPSCSQKNDPSEKKGISVAKQSRRLNYEKKDSGIQRRQTRSRSRDIHRHRTRSRSHDRSRRSRSRGRRGRSRSRSWDRSRQSRRSRSSDRHHQSRDRTLKHSRSKERGLVSKRKRSLSNDSSQKAGQKKDNIELAEKKHKTCDPSKTEIIHDQSETQNKVDSQKSLWQPLQETSGPFDQKSSDKNQDGSGNLGASEDKNKKFMPVKEEDSYTSKKDVDYRIQIPSHNLNISVTSLGPTQIESPAVTVKSDVNIVGCNTGPGLFVRPPFKGPSSTIFSALRQAVLGRPFLLGQDQQIRPSYGQPSWTTGFSNTTSHDNKVSEDKGGGDKKSRMIVPDFWPFPGREGRPEFKDNQRGSSLPRSVGDVPGDKYSIADESRISHRVPPPSRHGPSLSQAPNQGLIGREIERSCQKSNTLGLDPAAGTKLRRMPLLQDPVEFTVRDSFENKEATDVKVTQPYQSHFRDSLLGPGPGDHALLPDPAETTDVELPPKPEPWCDWDTDAKKESLEGELQLNRMKYEHSIEKKTDNPFDALFEKIDEHASHYPESDKPRPPMPGPSLLGPGPEHMLQPEVRTDSSRSKTSTEPGPRERTQDWHEGRWQGSGRTRSGDDQRDWHRREPTRSSGYSRRYLHGQSSSRDSSRDRELRHRRSGKQDRNSTERVHSDHTKYDRSKVDESKQEGKVKSAAEEPSRSEARDTAVTAAKRPRLETPTDVQEANKQVAEETSSKVASSSSDNPHPEKQDVTASITKSDKDKIVDQTTNKQDIPTRDSKVEPETGKANLPEVANKKDDSQTTAFDKSGKSSVDNKNDHSRSDRTNRELTARISDKGQDKSGHDERRRHSRERSSTYGKREGERRERFDRPTTERASRVDDPRSRVNDHRSWRTDERPPRNRRPPEDPRHREKPPSWRRRPLIEDNEHGEPNREPRLRRGPPPPHPPPGVRWRPDDEDINPDEEYLTERWPPPIEEDIYGEETDPGVDEHYVWPEAETWPATEHRWREGEDEAPEHEHDWDDGQEQNWPESEQSLVEQDDWSDTYRDLPLRGGRDAPMVGFRGRGRWRPPPETAKQPLLRRDVGHENPDDWVASVREDDESRLLTDQTWPDDPPPPEYFGREDISDMPARVLPPPPGIPEHRGRGILPPPGRGRVLLPFIRGRGRPPFRPPLRGRGIRPPWPR</sequence>
<evidence type="ECO:0000256" key="2">
    <source>
        <dbReference type="ARBA" id="ARBA00022723"/>
    </source>
</evidence>
<dbReference type="PROSITE" id="PS01359">
    <property type="entry name" value="ZF_PHD_1"/>
    <property type="match status" value="1"/>
</dbReference>
<keyword evidence="5" id="KW-0805">Transcription regulation</keyword>
<dbReference type="Gene3D" id="1.10.472.30">
    <property type="entry name" value="Transcription elongation factor S-II, central domain"/>
    <property type="match status" value="1"/>
</dbReference>
<evidence type="ECO:0000256" key="3">
    <source>
        <dbReference type="ARBA" id="ARBA00022771"/>
    </source>
</evidence>
<feature type="compositionally biased region" description="Basic and acidic residues" evidence="10">
    <location>
        <begin position="2729"/>
        <end position="2758"/>
    </location>
</feature>
<feature type="compositionally biased region" description="Basic and acidic residues" evidence="10">
    <location>
        <begin position="649"/>
        <end position="658"/>
    </location>
</feature>
<feature type="compositionally biased region" description="Acidic residues" evidence="10">
    <location>
        <begin position="302"/>
        <end position="313"/>
    </location>
</feature>
<feature type="compositionally biased region" description="Basic and acidic residues" evidence="10">
    <location>
        <begin position="3277"/>
        <end position="3286"/>
    </location>
</feature>
<feature type="compositionally biased region" description="Polar residues" evidence="10">
    <location>
        <begin position="208"/>
        <end position="220"/>
    </location>
</feature>
<dbReference type="SMART" id="SM00249">
    <property type="entry name" value="PHD"/>
    <property type="match status" value="1"/>
</dbReference>
<evidence type="ECO:0000256" key="6">
    <source>
        <dbReference type="ARBA" id="ARBA00023163"/>
    </source>
</evidence>
<feature type="compositionally biased region" description="Basic and acidic residues" evidence="10">
    <location>
        <begin position="275"/>
        <end position="286"/>
    </location>
</feature>
<feature type="compositionally biased region" description="Basic and acidic residues" evidence="10">
    <location>
        <begin position="2282"/>
        <end position="2317"/>
    </location>
</feature>
<dbReference type="GO" id="GO:0005634">
    <property type="term" value="C:nucleus"/>
    <property type="evidence" value="ECO:0007669"/>
    <property type="project" value="UniProtKB-SubCell"/>
</dbReference>
<dbReference type="PROSITE" id="PS51321">
    <property type="entry name" value="TFIIS_CENTRAL"/>
    <property type="match status" value="1"/>
</dbReference>
<dbReference type="PROSITE" id="PS50016">
    <property type="entry name" value="ZF_PHD_2"/>
    <property type="match status" value="1"/>
</dbReference>
<feature type="compositionally biased region" description="Basic and acidic residues" evidence="10">
    <location>
        <begin position="2233"/>
        <end position="2242"/>
    </location>
</feature>
<feature type="compositionally biased region" description="Basic and acidic residues" evidence="10">
    <location>
        <begin position="3005"/>
        <end position="3135"/>
    </location>
</feature>
<keyword evidence="2" id="KW-0479">Metal-binding</keyword>
<feature type="compositionally biased region" description="Polar residues" evidence="10">
    <location>
        <begin position="2363"/>
        <end position="2384"/>
    </location>
</feature>
<feature type="compositionally biased region" description="Pro residues" evidence="10">
    <location>
        <begin position="3138"/>
        <end position="3147"/>
    </location>
</feature>
<feature type="region of interest" description="Disordered" evidence="10">
    <location>
        <begin position="208"/>
        <end position="238"/>
    </location>
</feature>
<evidence type="ECO:0000256" key="4">
    <source>
        <dbReference type="ARBA" id="ARBA00022833"/>
    </source>
</evidence>
<feature type="region of interest" description="Disordered" evidence="10">
    <location>
        <begin position="1644"/>
        <end position="1668"/>
    </location>
</feature>
<evidence type="ECO:0000259" key="12">
    <source>
        <dbReference type="PROSITE" id="PS51321"/>
    </source>
</evidence>
<feature type="region of interest" description="Disordered" evidence="10">
    <location>
        <begin position="2729"/>
        <end position="3381"/>
    </location>
</feature>
<feature type="compositionally biased region" description="Basic and acidic residues" evidence="10">
    <location>
        <begin position="2174"/>
        <end position="2197"/>
    </location>
</feature>
<feature type="compositionally biased region" description="Low complexity" evidence="10">
    <location>
        <begin position="1686"/>
        <end position="1697"/>
    </location>
</feature>
<feature type="coiled-coil region" evidence="9">
    <location>
        <begin position="1836"/>
        <end position="1867"/>
    </location>
</feature>
<feature type="compositionally biased region" description="Basic and acidic residues" evidence="10">
    <location>
        <begin position="349"/>
        <end position="374"/>
    </location>
</feature>
<dbReference type="InterPro" id="IPR011011">
    <property type="entry name" value="Znf_FYVE_PHD"/>
</dbReference>
<feature type="region of interest" description="Disordered" evidence="10">
    <location>
        <begin position="1739"/>
        <end position="1770"/>
    </location>
</feature>
<feature type="region of interest" description="Disordered" evidence="10">
    <location>
        <begin position="1315"/>
        <end position="1424"/>
    </location>
</feature>
<dbReference type="EMBL" id="JAODUP010000045">
    <property type="protein sequence ID" value="KAK2165768.1"/>
    <property type="molecule type" value="Genomic_DNA"/>
</dbReference>
<dbReference type="SUPFAM" id="SSF160481">
    <property type="entry name" value="BRK domain-like"/>
    <property type="match status" value="1"/>
</dbReference>
<feature type="region of interest" description="Disordered" evidence="10">
    <location>
        <begin position="2114"/>
        <end position="2417"/>
    </location>
</feature>
<comment type="caution">
    <text evidence="13">The sequence shown here is derived from an EMBL/GenBank/DDBJ whole genome shotgun (WGS) entry which is preliminary data.</text>
</comment>
<feature type="compositionally biased region" description="Basic and acidic residues" evidence="10">
    <location>
        <begin position="893"/>
        <end position="912"/>
    </location>
</feature>
<feature type="compositionally biased region" description="Basic and acidic residues" evidence="10">
    <location>
        <begin position="1361"/>
        <end position="1389"/>
    </location>
</feature>
<dbReference type="Pfam" id="PF07533">
    <property type="entry name" value="BRK"/>
    <property type="match status" value="1"/>
</dbReference>
<feature type="compositionally biased region" description="Basic and acidic residues" evidence="10">
    <location>
        <begin position="2129"/>
        <end position="2149"/>
    </location>
</feature>
<feature type="region of interest" description="Disordered" evidence="10">
    <location>
        <begin position="1682"/>
        <end position="1724"/>
    </location>
</feature>
<feature type="region of interest" description="Disordered" evidence="10">
    <location>
        <begin position="791"/>
        <end position="867"/>
    </location>
</feature>
<dbReference type="Gene3D" id="3.40.5.120">
    <property type="match status" value="1"/>
</dbReference>
<dbReference type="InterPro" id="IPR012921">
    <property type="entry name" value="SPOC_C"/>
</dbReference>
<feature type="region of interest" description="Disordered" evidence="10">
    <location>
        <begin position="2021"/>
        <end position="2049"/>
    </location>
</feature>
<feature type="compositionally biased region" description="Acidic residues" evidence="10">
    <location>
        <begin position="3153"/>
        <end position="3163"/>
    </location>
</feature>
<dbReference type="Proteomes" id="UP001208570">
    <property type="component" value="Unassembled WGS sequence"/>
</dbReference>
<feature type="compositionally biased region" description="Basic residues" evidence="10">
    <location>
        <begin position="336"/>
        <end position="345"/>
    </location>
</feature>
<feature type="compositionally biased region" description="Basic and acidic residues" evidence="10">
    <location>
        <begin position="574"/>
        <end position="594"/>
    </location>
</feature>
<feature type="compositionally biased region" description="Basic and acidic residues" evidence="10">
    <location>
        <begin position="1320"/>
        <end position="1331"/>
    </location>
</feature>
<comment type="subcellular location">
    <subcellularLocation>
        <location evidence="1">Nucleus</location>
    </subcellularLocation>
</comment>
<dbReference type="InterPro" id="IPR037259">
    <property type="entry name" value="BRK_sf"/>
</dbReference>
<feature type="compositionally biased region" description="Basic and acidic residues" evidence="10">
    <location>
        <begin position="2845"/>
        <end position="2903"/>
    </location>
</feature>
<feature type="compositionally biased region" description="Basic residues" evidence="10">
    <location>
        <begin position="638"/>
        <end position="648"/>
    </location>
</feature>
<dbReference type="SMART" id="SM00592">
    <property type="entry name" value="BRK"/>
    <property type="match status" value="1"/>
</dbReference>
<feature type="compositionally biased region" description="Polar residues" evidence="10">
    <location>
        <begin position="1651"/>
        <end position="1663"/>
    </location>
</feature>
<gene>
    <name evidence="13" type="ORF">LSH36_45g02015</name>
</gene>
<feature type="compositionally biased region" description="Basic and acidic residues" evidence="10">
    <location>
        <begin position="834"/>
        <end position="858"/>
    </location>
</feature>
<feature type="compositionally biased region" description="Basic and acidic residues" evidence="10">
    <location>
        <begin position="2403"/>
        <end position="2417"/>
    </location>
</feature>
<dbReference type="SUPFAM" id="SSF46942">
    <property type="entry name" value="Elongation factor TFIIS domain 2"/>
    <property type="match status" value="1"/>
</dbReference>
<dbReference type="Pfam" id="PF07744">
    <property type="entry name" value="SPOC"/>
    <property type="match status" value="1"/>
</dbReference>
<feature type="compositionally biased region" description="Polar residues" evidence="10">
    <location>
        <begin position="3223"/>
        <end position="3234"/>
    </location>
</feature>
<feature type="compositionally biased region" description="Polar residues" evidence="10">
    <location>
        <begin position="325"/>
        <end position="335"/>
    </location>
</feature>
<feature type="compositionally biased region" description="Basic and acidic residues" evidence="10">
    <location>
        <begin position="3241"/>
        <end position="3252"/>
    </location>
</feature>
<feature type="compositionally biased region" description="Low complexity" evidence="10">
    <location>
        <begin position="2198"/>
        <end position="2213"/>
    </location>
</feature>
<feature type="region of interest" description="Disordered" evidence="10">
    <location>
        <begin position="2509"/>
        <end position="2605"/>
    </location>
</feature>
<feature type="compositionally biased region" description="Low complexity" evidence="10">
    <location>
        <begin position="33"/>
        <end position="47"/>
    </location>
</feature>
<feature type="region of interest" description="Disordered" evidence="10">
    <location>
        <begin position="1"/>
        <end position="20"/>
    </location>
</feature>
<evidence type="ECO:0000256" key="9">
    <source>
        <dbReference type="SAM" id="Coils"/>
    </source>
</evidence>
<evidence type="ECO:0000256" key="5">
    <source>
        <dbReference type="ARBA" id="ARBA00023015"/>
    </source>
</evidence>
<feature type="compositionally biased region" description="Basic and acidic residues" evidence="10">
    <location>
        <begin position="2335"/>
        <end position="2362"/>
    </location>
</feature>
<feature type="compositionally biased region" description="Polar residues" evidence="10">
    <location>
        <begin position="2023"/>
        <end position="2049"/>
    </location>
</feature>
<feature type="compositionally biased region" description="Acidic residues" evidence="10">
    <location>
        <begin position="659"/>
        <end position="678"/>
    </location>
</feature>
<proteinExistence type="predicted"/>
<evidence type="ECO:0000256" key="10">
    <source>
        <dbReference type="SAM" id="MobiDB-lite"/>
    </source>
</evidence>
<dbReference type="SUPFAM" id="SSF57903">
    <property type="entry name" value="FYVE/PHD zinc finger"/>
    <property type="match status" value="1"/>
</dbReference>
<feature type="compositionally biased region" description="Polar residues" evidence="10">
    <location>
        <begin position="620"/>
        <end position="633"/>
    </location>
</feature>
<feature type="compositionally biased region" description="Low complexity" evidence="10">
    <location>
        <begin position="3350"/>
        <end position="3359"/>
    </location>
</feature>
<dbReference type="CDD" id="cd15552">
    <property type="entry name" value="PHD_PHF3_like"/>
    <property type="match status" value="1"/>
</dbReference>
<keyword evidence="9" id="KW-0175">Coiled coil</keyword>
<evidence type="ECO:0000259" key="11">
    <source>
        <dbReference type="PROSITE" id="PS50016"/>
    </source>
</evidence>
<keyword evidence="14" id="KW-1185">Reference proteome</keyword>
<feature type="compositionally biased region" description="Polar residues" evidence="10">
    <location>
        <begin position="1393"/>
        <end position="1402"/>
    </location>
</feature>
<accession>A0AAD9K6A5</accession>
<dbReference type="InterPro" id="IPR019787">
    <property type="entry name" value="Znf_PHD-finger"/>
</dbReference>
<feature type="compositionally biased region" description="Low complexity" evidence="10">
    <location>
        <begin position="3369"/>
        <end position="3381"/>
    </location>
</feature>
<feature type="compositionally biased region" description="Basic residues" evidence="10">
    <location>
        <begin position="420"/>
        <end position="438"/>
    </location>
</feature>
<dbReference type="GO" id="GO:0008270">
    <property type="term" value="F:zinc ion binding"/>
    <property type="evidence" value="ECO:0007669"/>
    <property type="project" value="UniProtKB-KW"/>
</dbReference>
<feature type="region of interest" description="Disordered" evidence="10">
    <location>
        <begin position="1975"/>
        <end position="2002"/>
    </location>
</feature>
<evidence type="ECO:0000256" key="1">
    <source>
        <dbReference type="ARBA" id="ARBA00004123"/>
    </source>
</evidence>
<keyword evidence="6" id="KW-0804">Transcription</keyword>
<feature type="compositionally biased region" description="Acidic residues" evidence="10">
    <location>
        <begin position="3172"/>
        <end position="3184"/>
    </location>
</feature>
<dbReference type="Gene3D" id="3.30.40.10">
    <property type="entry name" value="Zinc/RING finger domain, C3HC4 (zinc finger)"/>
    <property type="match status" value="1"/>
</dbReference>
<feature type="compositionally biased region" description="Basic and acidic residues" evidence="10">
    <location>
        <begin position="2813"/>
        <end position="2827"/>
    </location>
</feature>
<feature type="region of interest" description="Disordered" evidence="10">
    <location>
        <begin position="255"/>
        <end position="679"/>
    </location>
</feature>
<dbReference type="InterPro" id="IPR003618">
    <property type="entry name" value="TFIIS_cen_dom"/>
</dbReference>